<protein>
    <submittedName>
        <fullName evidence="2">Uncharacterized protein</fullName>
    </submittedName>
</protein>
<evidence type="ECO:0000313" key="3">
    <source>
        <dbReference type="Proteomes" id="UP000026960"/>
    </source>
</evidence>
<feature type="compositionally biased region" description="Basic and acidic residues" evidence="1">
    <location>
        <begin position="51"/>
        <end position="60"/>
    </location>
</feature>
<feature type="compositionally biased region" description="Gly residues" evidence="1">
    <location>
        <begin position="1"/>
        <end position="11"/>
    </location>
</feature>
<dbReference type="Proteomes" id="UP000026960">
    <property type="component" value="Chromosome 2"/>
</dbReference>
<evidence type="ECO:0000313" key="2">
    <source>
        <dbReference type="EnsemblPlants" id="OBART02G13560.1"/>
    </source>
</evidence>
<dbReference type="PaxDb" id="65489-OBART02G13560.1"/>
<dbReference type="AlphaFoldDB" id="A0A0D3F428"/>
<dbReference type="EnsemblPlants" id="OBART02G13560.1">
    <property type="protein sequence ID" value="OBART02G13560.1"/>
    <property type="gene ID" value="OBART02G13560"/>
</dbReference>
<dbReference type="Gramene" id="OBART02G13560.1">
    <property type="protein sequence ID" value="OBART02G13560.1"/>
    <property type="gene ID" value="OBART02G13560"/>
</dbReference>
<organism evidence="2">
    <name type="scientific">Oryza barthii</name>
    <dbReference type="NCBI Taxonomy" id="65489"/>
    <lineage>
        <taxon>Eukaryota</taxon>
        <taxon>Viridiplantae</taxon>
        <taxon>Streptophyta</taxon>
        <taxon>Embryophyta</taxon>
        <taxon>Tracheophyta</taxon>
        <taxon>Spermatophyta</taxon>
        <taxon>Magnoliopsida</taxon>
        <taxon>Liliopsida</taxon>
        <taxon>Poales</taxon>
        <taxon>Poaceae</taxon>
        <taxon>BOP clade</taxon>
        <taxon>Oryzoideae</taxon>
        <taxon>Oryzeae</taxon>
        <taxon>Oryzinae</taxon>
        <taxon>Oryza</taxon>
    </lineage>
</organism>
<evidence type="ECO:0000256" key="1">
    <source>
        <dbReference type="SAM" id="MobiDB-lite"/>
    </source>
</evidence>
<feature type="region of interest" description="Disordered" evidence="1">
    <location>
        <begin position="1"/>
        <end position="75"/>
    </location>
</feature>
<name>A0A0D3F428_9ORYZ</name>
<sequence length="75" mass="7889">MAHSGLCGGGELMPVRRRPTLVLLHAQRSRDGQASTSRGPREAGARPVQDNGKDATERAGELMPRVATTASSSYG</sequence>
<accession>A0A0D3F428</accession>
<dbReference type="HOGENOM" id="CLU_2674987_0_0_1"/>
<proteinExistence type="predicted"/>
<keyword evidence="3" id="KW-1185">Reference proteome</keyword>
<reference evidence="2" key="2">
    <citation type="submission" date="2015-03" db="UniProtKB">
        <authorList>
            <consortium name="EnsemblPlants"/>
        </authorList>
    </citation>
    <scope>IDENTIFICATION</scope>
</reference>
<reference evidence="2" key="1">
    <citation type="journal article" date="2009" name="Rice">
        <title>De Novo Next Generation Sequencing of Plant Genomes.</title>
        <authorList>
            <person name="Rounsley S."/>
            <person name="Marri P.R."/>
            <person name="Yu Y."/>
            <person name="He R."/>
            <person name="Sisneros N."/>
            <person name="Goicoechea J.L."/>
            <person name="Lee S.J."/>
            <person name="Angelova A."/>
            <person name="Kudrna D."/>
            <person name="Luo M."/>
            <person name="Affourtit J."/>
            <person name="Desany B."/>
            <person name="Knight J."/>
            <person name="Niazi F."/>
            <person name="Egholm M."/>
            <person name="Wing R.A."/>
        </authorList>
    </citation>
    <scope>NUCLEOTIDE SEQUENCE [LARGE SCALE GENOMIC DNA]</scope>
    <source>
        <strain evidence="2">cv. IRGC 105608</strain>
    </source>
</reference>